<reference evidence="1 2" key="1">
    <citation type="journal article" date="2014" name="Curr. Biol.">
        <title>The genome of the clonal raider ant Cerapachys biroi.</title>
        <authorList>
            <person name="Oxley P.R."/>
            <person name="Ji L."/>
            <person name="Fetter-Pruneda I."/>
            <person name="McKenzie S.K."/>
            <person name="Li C."/>
            <person name="Hu H."/>
            <person name="Zhang G."/>
            <person name="Kronauer D.J."/>
        </authorList>
    </citation>
    <scope>NUCLEOTIDE SEQUENCE [LARGE SCALE GENOMIC DNA]</scope>
</reference>
<dbReference type="AlphaFoldDB" id="A0A026WFZ1"/>
<organism evidence="1 2">
    <name type="scientific">Ooceraea biroi</name>
    <name type="common">Clonal raider ant</name>
    <name type="synonym">Cerapachys biroi</name>
    <dbReference type="NCBI Taxonomy" id="2015173"/>
    <lineage>
        <taxon>Eukaryota</taxon>
        <taxon>Metazoa</taxon>
        <taxon>Ecdysozoa</taxon>
        <taxon>Arthropoda</taxon>
        <taxon>Hexapoda</taxon>
        <taxon>Insecta</taxon>
        <taxon>Pterygota</taxon>
        <taxon>Neoptera</taxon>
        <taxon>Endopterygota</taxon>
        <taxon>Hymenoptera</taxon>
        <taxon>Apocrita</taxon>
        <taxon>Aculeata</taxon>
        <taxon>Formicoidea</taxon>
        <taxon>Formicidae</taxon>
        <taxon>Dorylinae</taxon>
        <taxon>Ooceraea</taxon>
    </lineage>
</organism>
<feature type="non-terminal residue" evidence="1">
    <location>
        <position position="1"/>
    </location>
</feature>
<accession>A0A026WFZ1</accession>
<proteinExistence type="predicted"/>
<name>A0A026WFZ1_OOCBI</name>
<evidence type="ECO:0000313" key="1">
    <source>
        <dbReference type="EMBL" id="EZA54967.1"/>
    </source>
</evidence>
<sequence>LPANDPDIAASNVDTWKSLKASLTWTSVANGCICILARASDIRMTASSCRTVMGIDNLFSATCTGISPSTECSVIWPALQWMFMTCLARVISLLCSCSSLTMNIVSKRDSIVGMKSMFSSPLMSSHRPKTELAAASTEHLVFRVVVMPAFAIEIVCCSIASCIATRSSSFILSNSSMQTTPPSARTIAPPSITKFLWKQRYLPRRNSVKHIDRVH</sequence>
<dbReference type="Proteomes" id="UP000053097">
    <property type="component" value="Unassembled WGS sequence"/>
</dbReference>
<gene>
    <name evidence="1" type="ORF">X777_04430</name>
</gene>
<keyword evidence="2" id="KW-1185">Reference proteome</keyword>
<protein>
    <submittedName>
        <fullName evidence="1">Uncharacterized protein</fullName>
    </submittedName>
</protein>
<evidence type="ECO:0000313" key="2">
    <source>
        <dbReference type="Proteomes" id="UP000053097"/>
    </source>
</evidence>
<dbReference type="EMBL" id="KK107231">
    <property type="protein sequence ID" value="EZA54967.1"/>
    <property type="molecule type" value="Genomic_DNA"/>
</dbReference>